<evidence type="ECO:0000313" key="2">
    <source>
        <dbReference type="EMBL" id="GIF54646.1"/>
    </source>
</evidence>
<dbReference type="EMBL" id="BONC01000003">
    <property type="protein sequence ID" value="GIF54646.1"/>
    <property type="molecule type" value="Genomic_DNA"/>
</dbReference>
<dbReference type="Pfam" id="PF02426">
    <property type="entry name" value="MIase"/>
    <property type="match status" value="1"/>
</dbReference>
<dbReference type="SUPFAM" id="SSF54909">
    <property type="entry name" value="Dimeric alpha+beta barrel"/>
    <property type="match status" value="1"/>
</dbReference>
<dbReference type="InterPro" id="IPR026029">
    <property type="entry name" value="MLI_dom"/>
</dbReference>
<name>A0ABQ4BVU4_9ACTN</name>
<evidence type="ECO:0000313" key="3">
    <source>
        <dbReference type="Proteomes" id="UP000624325"/>
    </source>
</evidence>
<keyword evidence="3" id="KW-1185">Reference proteome</keyword>
<comment type="caution">
    <text evidence="2">The sequence shown here is derived from an EMBL/GenBank/DDBJ whole genome shotgun (WGS) entry which is preliminary data.</text>
</comment>
<gene>
    <name evidence="2" type="ORF">Air01nite_07410</name>
</gene>
<protein>
    <submittedName>
        <fullName evidence="2">Muconolactone Delta-isomerase</fullName>
    </submittedName>
</protein>
<accession>A0ABQ4BVU4</accession>
<dbReference type="RefSeq" id="WP_203700346.1">
    <property type="nucleotide sequence ID" value="NZ_BAAALU010000014.1"/>
</dbReference>
<dbReference type="InterPro" id="IPR011008">
    <property type="entry name" value="Dimeric_a/b-barrel"/>
</dbReference>
<reference evidence="2 3" key="1">
    <citation type="submission" date="2021-01" db="EMBL/GenBank/DDBJ databases">
        <title>Whole genome shotgun sequence of Asanoa iriomotensis NBRC 100142.</title>
        <authorList>
            <person name="Komaki H."/>
            <person name="Tamura T."/>
        </authorList>
    </citation>
    <scope>NUCLEOTIDE SEQUENCE [LARGE SCALE GENOMIC DNA]</scope>
    <source>
        <strain evidence="2 3">NBRC 100142</strain>
    </source>
</reference>
<organism evidence="2 3">
    <name type="scientific">Asanoa iriomotensis</name>
    <dbReference type="NCBI Taxonomy" id="234613"/>
    <lineage>
        <taxon>Bacteria</taxon>
        <taxon>Bacillati</taxon>
        <taxon>Actinomycetota</taxon>
        <taxon>Actinomycetes</taxon>
        <taxon>Micromonosporales</taxon>
        <taxon>Micromonosporaceae</taxon>
        <taxon>Asanoa</taxon>
    </lineage>
</organism>
<dbReference type="Proteomes" id="UP000624325">
    <property type="component" value="Unassembled WGS sequence"/>
</dbReference>
<feature type="domain" description="Muconolactone isomerase" evidence="1">
    <location>
        <begin position="3"/>
        <end position="91"/>
    </location>
</feature>
<evidence type="ECO:0000259" key="1">
    <source>
        <dbReference type="Pfam" id="PF02426"/>
    </source>
</evidence>
<proteinExistence type="predicted"/>
<dbReference type="Gene3D" id="3.30.70.1060">
    <property type="entry name" value="Dimeric alpha+beta barrel"/>
    <property type="match status" value="1"/>
</dbReference>
<sequence>MNEFLVRQSNRLPATPEGKELRQRLQPLERQRAQELRDAGILVRLWRVPGTRDSIGLYQAADATALHEALASLPMFPWMEISVEALATHPQEQRPG</sequence>